<feature type="non-terminal residue" evidence="1">
    <location>
        <position position="113"/>
    </location>
</feature>
<organism evidence="1 2">
    <name type="scientific">Perkinsus olseni</name>
    <name type="common">Perkinsus atlanticus</name>
    <dbReference type="NCBI Taxonomy" id="32597"/>
    <lineage>
        <taxon>Eukaryota</taxon>
        <taxon>Sar</taxon>
        <taxon>Alveolata</taxon>
        <taxon>Perkinsozoa</taxon>
        <taxon>Perkinsea</taxon>
        <taxon>Perkinsida</taxon>
        <taxon>Perkinsidae</taxon>
        <taxon>Perkinsus</taxon>
    </lineage>
</organism>
<protein>
    <submittedName>
        <fullName evidence="1">Uncharacterized protein</fullName>
    </submittedName>
</protein>
<evidence type="ECO:0000313" key="1">
    <source>
        <dbReference type="EMBL" id="KAF4718914.1"/>
    </source>
</evidence>
<feature type="non-terminal residue" evidence="1">
    <location>
        <position position="1"/>
    </location>
</feature>
<dbReference type="EMBL" id="JABANM010022844">
    <property type="protein sequence ID" value="KAF4718914.1"/>
    <property type="molecule type" value="Genomic_DNA"/>
</dbReference>
<gene>
    <name evidence="1" type="ORF">FOZ62_005585</name>
</gene>
<dbReference type="Proteomes" id="UP000574390">
    <property type="component" value="Unassembled WGS sequence"/>
</dbReference>
<comment type="caution">
    <text evidence="1">The sequence shown here is derived from an EMBL/GenBank/DDBJ whole genome shotgun (WGS) entry which is preliminary data.</text>
</comment>
<reference evidence="1 2" key="1">
    <citation type="submission" date="2020-04" db="EMBL/GenBank/DDBJ databases">
        <title>Perkinsus olseni comparative genomics.</title>
        <authorList>
            <person name="Bogema D.R."/>
        </authorList>
    </citation>
    <scope>NUCLEOTIDE SEQUENCE [LARGE SCALE GENOMIC DNA]</scope>
    <source>
        <strain evidence="1">ATCC PRA-205</strain>
    </source>
</reference>
<accession>A0A7J6RDZ2</accession>
<proteinExistence type="predicted"/>
<dbReference type="AlphaFoldDB" id="A0A7J6RDZ2"/>
<name>A0A7J6RDZ2_PEROL</name>
<evidence type="ECO:0000313" key="2">
    <source>
        <dbReference type="Proteomes" id="UP000574390"/>
    </source>
</evidence>
<sequence length="113" mass="13465">VRSWLKAASWQLIPQRFTSRKMQIRLYRSIAALALVYNNVEASATTTPSPDYRLSPEEFRKMNQEKLRIGKEKRESRDVMSKRTVSFDDGEYRIRKGYTKETDQWREMIGETR</sequence>